<reference evidence="3" key="2">
    <citation type="submission" date="2022-01" db="EMBL/GenBank/DDBJ databases">
        <authorList>
            <person name="Yamashiro T."/>
            <person name="Shiraishi A."/>
            <person name="Satake H."/>
            <person name="Nakayama K."/>
        </authorList>
    </citation>
    <scope>NUCLEOTIDE SEQUENCE</scope>
</reference>
<gene>
    <name evidence="3" type="ORF">Tco_0954141</name>
</gene>
<keyword evidence="4" id="KW-1185">Reference proteome</keyword>
<evidence type="ECO:0000313" key="4">
    <source>
        <dbReference type="Proteomes" id="UP001151760"/>
    </source>
</evidence>
<organism evidence="3 4">
    <name type="scientific">Tanacetum coccineum</name>
    <dbReference type="NCBI Taxonomy" id="301880"/>
    <lineage>
        <taxon>Eukaryota</taxon>
        <taxon>Viridiplantae</taxon>
        <taxon>Streptophyta</taxon>
        <taxon>Embryophyta</taxon>
        <taxon>Tracheophyta</taxon>
        <taxon>Spermatophyta</taxon>
        <taxon>Magnoliopsida</taxon>
        <taxon>eudicotyledons</taxon>
        <taxon>Gunneridae</taxon>
        <taxon>Pentapetalae</taxon>
        <taxon>asterids</taxon>
        <taxon>campanulids</taxon>
        <taxon>Asterales</taxon>
        <taxon>Asteraceae</taxon>
        <taxon>Asteroideae</taxon>
        <taxon>Anthemideae</taxon>
        <taxon>Anthemidinae</taxon>
        <taxon>Tanacetum</taxon>
    </lineage>
</organism>
<dbReference type="Proteomes" id="UP001151760">
    <property type="component" value="Unassembled WGS sequence"/>
</dbReference>
<feature type="coiled-coil region" evidence="1">
    <location>
        <begin position="25"/>
        <end position="70"/>
    </location>
</feature>
<feature type="region of interest" description="Disordered" evidence="2">
    <location>
        <begin position="130"/>
        <end position="173"/>
    </location>
</feature>
<reference evidence="3" key="1">
    <citation type="journal article" date="2022" name="Int. J. Mol. Sci.">
        <title>Draft Genome of Tanacetum Coccineum: Genomic Comparison of Closely Related Tanacetum-Family Plants.</title>
        <authorList>
            <person name="Yamashiro T."/>
            <person name="Shiraishi A."/>
            <person name="Nakayama K."/>
            <person name="Satake H."/>
        </authorList>
    </citation>
    <scope>NUCLEOTIDE SEQUENCE</scope>
</reference>
<name>A0ABQ5E1V7_9ASTR</name>
<keyword evidence="1" id="KW-0175">Coiled coil</keyword>
<comment type="caution">
    <text evidence="3">The sequence shown here is derived from an EMBL/GenBank/DDBJ whole genome shotgun (WGS) entry which is preliminary data.</text>
</comment>
<feature type="compositionally biased region" description="Polar residues" evidence="2">
    <location>
        <begin position="155"/>
        <end position="173"/>
    </location>
</feature>
<evidence type="ECO:0000256" key="2">
    <source>
        <dbReference type="SAM" id="MobiDB-lite"/>
    </source>
</evidence>
<accession>A0ABQ5E1V7</accession>
<dbReference type="EMBL" id="BQNB010015900">
    <property type="protein sequence ID" value="GJT45426.1"/>
    <property type="molecule type" value="Genomic_DNA"/>
</dbReference>
<sequence>MVEPEIPLKKKDQIALDAELTFKLHAEEQAELEKIQKERDAQEEANIAIIEKWNEVQAKMEADMELAQRLQSKEQEQYTDEEKAKLFMELLEKKWKFFARKKEIEKRNRPPTKAMKRVNTLVDMDTEIVEKRSRKTQAEATEGSFKRVGDELESDVSTPSPRSICMTSSKDLV</sequence>
<evidence type="ECO:0000256" key="1">
    <source>
        <dbReference type="SAM" id="Coils"/>
    </source>
</evidence>
<proteinExistence type="predicted"/>
<protein>
    <submittedName>
        <fullName evidence="3">Uncharacterized protein</fullName>
    </submittedName>
</protein>
<evidence type="ECO:0000313" key="3">
    <source>
        <dbReference type="EMBL" id="GJT45426.1"/>
    </source>
</evidence>